<reference evidence="2" key="1">
    <citation type="journal article" date="2015" name="Nature">
        <title>Complex archaea that bridge the gap between prokaryotes and eukaryotes.</title>
        <authorList>
            <person name="Spang A."/>
            <person name="Saw J.H."/>
            <person name="Jorgensen S.L."/>
            <person name="Zaremba-Niedzwiedzka K."/>
            <person name="Martijn J."/>
            <person name="Lind A.E."/>
            <person name="van Eijk R."/>
            <person name="Schleper C."/>
            <person name="Guy L."/>
            <person name="Ettema T.J."/>
        </authorList>
    </citation>
    <scope>NUCLEOTIDE SEQUENCE</scope>
</reference>
<proteinExistence type="predicted"/>
<comment type="caution">
    <text evidence="2">The sequence shown here is derived from an EMBL/GenBank/DDBJ whole genome shotgun (WGS) entry which is preliminary data.</text>
</comment>
<feature type="transmembrane region" description="Helical" evidence="1">
    <location>
        <begin position="6"/>
        <end position="26"/>
    </location>
</feature>
<keyword evidence="1" id="KW-0812">Transmembrane</keyword>
<gene>
    <name evidence="2" type="ORF">LCGC14_0337040</name>
</gene>
<protein>
    <submittedName>
        <fullName evidence="2">Uncharacterized protein</fullName>
    </submittedName>
</protein>
<accession>A0A0F9TXJ8</accession>
<name>A0A0F9TXJ8_9ZZZZ</name>
<dbReference type="AlphaFoldDB" id="A0A0F9TXJ8"/>
<keyword evidence="1" id="KW-0472">Membrane</keyword>
<dbReference type="EMBL" id="LAZR01000243">
    <property type="protein sequence ID" value="KKN79682.1"/>
    <property type="molecule type" value="Genomic_DNA"/>
</dbReference>
<organism evidence="2">
    <name type="scientific">marine sediment metagenome</name>
    <dbReference type="NCBI Taxonomy" id="412755"/>
    <lineage>
        <taxon>unclassified sequences</taxon>
        <taxon>metagenomes</taxon>
        <taxon>ecological metagenomes</taxon>
    </lineage>
</organism>
<sequence length="220" mass="25158">MEINYKQIIIAVVLLIAGLAVGRMCMTPKSDNAQIDLLQVRIDSIEVEFSAIETDNERLYKNERAYQSLVERKNKEIAENDSVYAEKGKWFGRELYRLRFITPEKGTSLLNERYIHVPETLREREILIDLVEGDSSASLLVVALENIKFKDTKIAMMGSLLSNKDSINNNLRRQVIIIREELDIKNAQFADLLKQNKKMKRQRNGLGILAFLALAAGVVF</sequence>
<feature type="transmembrane region" description="Helical" evidence="1">
    <location>
        <begin position="203"/>
        <end position="219"/>
    </location>
</feature>
<evidence type="ECO:0000313" key="2">
    <source>
        <dbReference type="EMBL" id="KKN79682.1"/>
    </source>
</evidence>
<evidence type="ECO:0000256" key="1">
    <source>
        <dbReference type="SAM" id="Phobius"/>
    </source>
</evidence>
<keyword evidence="1" id="KW-1133">Transmembrane helix</keyword>